<dbReference type="Proteomes" id="UP000707356">
    <property type="component" value="Unassembled WGS sequence"/>
</dbReference>
<keyword evidence="2" id="KW-0902">Two-component regulatory system</keyword>
<dbReference type="CDD" id="cd00156">
    <property type="entry name" value="REC"/>
    <property type="match status" value="1"/>
</dbReference>
<keyword evidence="5" id="KW-0804">Transcription</keyword>
<dbReference type="SMART" id="SM00448">
    <property type="entry name" value="REC"/>
    <property type="match status" value="1"/>
</dbReference>
<keyword evidence="3" id="KW-0805">Transcription regulation</keyword>
<evidence type="ECO:0000256" key="5">
    <source>
        <dbReference type="ARBA" id="ARBA00023163"/>
    </source>
</evidence>
<organism evidence="8 9">
    <name type="scientific">Pegethrix bostrychoides GSE-TBD4-15B</name>
    <dbReference type="NCBI Taxonomy" id="2839662"/>
    <lineage>
        <taxon>Bacteria</taxon>
        <taxon>Bacillati</taxon>
        <taxon>Cyanobacteriota</taxon>
        <taxon>Cyanophyceae</taxon>
        <taxon>Oculatellales</taxon>
        <taxon>Oculatellaceae</taxon>
        <taxon>Pegethrix</taxon>
    </lineage>
</organism>
<reference evidence="8" key="2">
    <citation type="journal article" date="2022" name="Microbiol. Resour. Announc.">
        <title>Metagenome Sequencing to Explore Phylogenomics of Terrestrial Cyanobacteria.</title>
        <authorList>
            <person name="Ward R.D."/>
            <person name="Stajich J.E."/>
            <person name="Johansen J.R."/>
            <person name="Huntemann M."/>
            <person name="Clum A."/>
            <person name="Foster B."/>
            <person name="Foster B."/>
            <person name="Roux S."/>
            <person name="Palaniappan K."/>
            <person name="Varghese N."/>
            <person name="Mukherjee S."/>
            <person name="Reddy T.B.K."/>
            <person name="Daum C."/>
            <person name="Copeland A."/>
            <person name="Chen I.A."/>
            <person name="Ivanova N.N."/>
            <person name="Kyrpides N.C."/>
            <person name="Shapiro N."/>
            <person name="Eloe-Fadrosh E.A."/>
            <person name="Pietrasiak N."/>
        </authorList>
    </citation>
    <scope>NUCLEOTIDE SEQUENCE</scope>
    <source>
        <strain evidence="8">GSE-TBD4-15B</strain>
    </source>
</reference>
<dbReference type="GO" id="GO:0005829">
    <property type="term" value="C:cytosol"/>
    <property type="evidence" value="ECO:0007669"/>
    <property type="project" value="TreeGrafter"/>
</dbReference>
<evidence type="ECO:0000256" key="3">
    <source>
        <dbReference type="ARBA" id="ARBA00023015"/>
    </source>
</evidence>
<dbReference type="InterPro" id="IPR011006">
    <property type="entry name" value="CheY-like_superfamily"/>
</dbReference>
<reference evidence="8" key="1">
    <citation type="submission" date="2021-05" db="EMBL/GenBank/DDBJ databases">
        <authorList>
            <person name="Pietrasiak N."/>
            <person name="Ward R."/>
            <person name="Stajich J.E."/>
            <person name="Kurbessoian T."/>
        </authorList>
    </citation>
    <scope>NUCLEOTIDE SEQUENCE</scope>
    <source>
        <strain evidence="8">GSE-TBD4-15B</strain>
    </source>
</reference>
<dbReference type="InterPro" id="IPR001789">
    <property type="entry name" value="Sig_transdc_resp-reg_receiver"/>
</dbReference>
<dbReference type="Gene3D" id="3.40.50.2300">
    <property type="match status" value="1"/>
</dbReference>
<accession>A0A951U8B1</accession>
<name>A0A951U8B1_9CYAN</name>
<evidence type="ECO:0000313" key="9">
    <source>
        <dbReference type="Proteomes" id="UP000707356"/>
    </source>
</evidence>
<evidence type="ECO:0000256" key="1">
    <source>
        <dbReference type="ARBA" id="ARBA00022553"/>
    </source>
</evidence>
<dbReference type="PANTHER" id="PTHR48111:SF1">
    <property type="entry name" value="TWO-COMPONENT RESPONSE REGULATOR ORR33"/>
    <property type="match status" value="1"/>
</dbReference>
<dbReference type="EMBL" id="JAHHHV010000087">
    <property type="protein sequence ID" value="MBW4468302.1"/>
    <property type="molecule type" value="Genomic_DNA"/>
</dbReference>
<dbReference type="SUPFAM" id="SSF52172">
    <property type="entry name" value="CheY-like"/>
    <property type="match status" value="1"/>
</dbReference>
<evidence type="ECO:0000256" key="2">
    <source>
        <dbReference type="ARBA" id="ARBA00023012"/>
    </source>
</evidence>
<sequence length="159" mass="18345">MRRKSLSNFKLSLRPAKAIECIVNTAQSRNILMPPHILVIDDQISLPRFIEMELQSAGYRVSLSCYDRFRLPDCQIFKPDLILLNWELRCTSSLSIYRQLRSVDRQVPIVIITTEDVNHHHLASERAPAVYLTKPFSISDLLAVIKLQLKVESVAIRHH</sequence>
<keyword evidence="1" id="KW-0597">Phosphoprotein</keyword>
<keyword evidence="4" id="KW-0238">DNA-binding</keyword>
<dbReference type="GO" id="GO:0032993">
    <property type="term" value="C:protein-DNA complex"/>
    <property type="evidence" value="ECO:0007669"/>
    <property type="project" value="TreeGrafter"/>
</dbReference>
<dbReference type="GO" id="GO:0000976">
    <property type="term" value="F:transcription cis-regulatory region binding"/>
    <property type="evidence" value="ECO:0007669"/>
    <property type="project" value="TreeGrafter"/>
</dbReference>
<evidence type="ECO:0000256" key="6">
    <source>
        <dbReference type="PROSITE-ProRule" id="PRU00169"/>
    </source>
</evidence>
<evidence type="ECO:0000313" key="8">
    <source>
        <dbReference type="EMBL" id="MBW4468302.1"/>
    </source>
</evidence>
<comment type="caution">
    <text evidence="8">The sequence shown here is derived from an EMBL/GenBank/DDBJ whole genome shotgun (WGS) entry which is preliminary data.</text>
</comment>
<dbReference type="GO" id="GO:0000156">
    <property type="term" value="F:phosphorelay response regulator activity"/>
    <property type="evidence" value="ECO:0007669"/>
    <property type="project" value="TreeGrafter"/>
</dbReference>
<dbReference type="PROSITE" id="PS50110">
    <property type="entry name" value="RESPONSE_REGULATORY"/>
    <property type="match status" value="1"/>
</dbReference>
<dbReference type="Pfam" id="PF00072">
    <property type="entry name" value="Response_reg"/>
    <property type="match status" value="1"/>
</dbReference>
<dbReference type="AlphaFoldDB" id="A0A951U8B1"/>
<comment type="caution">
    <text evidence="6">Lacks conserved residue(s) required for the propagation of feature annotation.</text>
</comment>
<feature type="domain" description="Response regulatory" evidence="7">
    <location>
        <begin position="36"/>
        <end position="149"/>
    </location>
</feature>
<proteinExistence type="predicted"/>
<evidence type="ECO:0000256" key="4">
    <source>
        <dbReference type="ARBA" id="ARBA00023125"/>
    </source>
</evidence>
<dbReference type="InterPro" id="IPR039420">
    <property type="entry name" value="WalR-like"/>
</dbReference>
<dbReference type="GO" id="GO:0006355">
    <property type="term" value="P:regulation of DNA-templated transcription"/>
    <property type="evidence" value="ECO:0007669"/>
    <property type="project" value="TreeGrafter"/>
</dbReference>
<gene>
    <name evidence="8" type="ORF">KME07_22980</name>
</gene>
<evidence type="ECO:0000259" key="7">
    <source>
        <dbReference type="PROSITE" id="PS50110"/>
    </source>
</evidence>
<protein>
    <submittedName>
        <fullName evidence="8">Response regulator</fullName>
    </submittedName>
</protein>
<dbReference type="PANTHER" id="PTHR48111">
    <property type="entry name" value="REGULATOR OF RPOS"/>
    <property type="match status" value="1"/>
</dbReference>